<dbReference type="Proteomes" id="UP000002640">
    <property type="component" value="Unassembled WGS sequence"/>
</dbReference>
<evidence type="ECO:0000313" key="1">
    <source>
        <dbReference type="EMBL" id="EGZ16125.1"/>
    </source>
</evidence>
<dbReference type="RefSeq" id="XP_009529874.1">
    <property type="nucleotide sequence ID" value="XM_009531579.1"/>
</dbReference>
<dbReference type="GeneID" id="20658893"/>
<dbReference type="KEGG" id="psoj:PHYSODRAFT_508655"/>
<dbReference type="EMBL" id="JH159155">
    <property type="protein sequence ID" value="EGZ16128.1"/>
    <property type="molecule type" value="Genomic_DNA"/>
</dbReference>
<dbReference type="InParanoid" id="G4ZP48"/>
<proteinExistence type="predicted"/>
<dbReference type="AlphaFoldDB" id="G4ZP48"/>
<gene>
    <name evidence="1" type="ORF">PHYSODRAFT_508655</name>
    <name evidence="2" type="ORF">PHYSODRAFT_509235</name>
</gene>
<dbReference type="GeneID" id="20658967"/>
<dbReference type="RefSeq" id="XP_009529877.1">
    <property type="nucleotide sequence ID" value="XM_009531582.1"/>
</dbReference>
<accession>G4ZP48</accession>
<dbReference type="KEGG" id="psoj:PHYSODRAFT_509235"/>
<evidence type="ECO:0000313" key="3">
    <source>
        <dbReference type="Proteomes" id="UP000002640"/>
    </source>
</evidence>
<organism evidence="1 3">
    <name type="scientific">Phytophthora sojae (strain P6497)</name>
    <name type="common">Soybean stem and root rot agent</name>
    <name type="synonym">Phytophthora megasperma f. sp. glycines</name>
    <dbReference type="NCBI Taxonomy" id="1094619"/>
    <lineage>
        <taxon>Eukaryota</taxon>
        <taxon>Sar</taxon>
        <taxon>Stramenopiles</taxon>
        <taxon>Oomycota</taxon>
        <taxon>Peronosporomycetes</taxon>
        <taxon>Peronosporales</taxon>
        <taxon>Peronosporaceae</taxon>
        <taxon>Phytophthora</taxon>
    </lineage>
</organism>
<sequence length="82" mass="9244">KEGVIPSVGCARYRLNLTVKDFLKTEEELIAKVHAVTSKLITHKGRSVCYAVSPFCRLCYETTIARLAHTIKWRAIRSSNPP</sequence>
<reference evidence="1" key="2">
    <citation type="submission" date="2011-09" db="EMBL/GenBank/DDBJ databases">
        <authorList>
            <consortium name="US DOE Joint Genome Institute (JGI-PGF)"/>
            <person name="Aerts A."/>
            <person name="Grimwood J."/>
            <person name="Schmutz J."/>
            <person name="Lucas S."/>
            <person name="Hammon N."/>
            <person name="Glavina del Rio T."/>
            <person name="Dalin E."/>
            <person name="Tice H."/>
            <person name="Pitluck S."/>
            <person name="Dehal P."/>
            <person name="Chapman J."/>
            <person name="Putman N.H."/>
            <person name="Salamov A.A."/>
            <person name="Terry A."/>
            <person name="Rokhsar D.S."/>
            <person name="Boore J.L."/>
            <person name="Tripathy S."/>
            <person name="Tyler B.M."/>
            <person name="Grigoriev I.V."/>
        </authorList>
    </citation>
    <scope>NUCLEOTIDE SEQUENCE</scope>
    <source>
        <strain evidence="1">P6497</strain>
    </source>
</reference>
<dbReference type="EMBL" id="JH159155">
    <property type="protein sequence ID" value="EGZ16125.1"/>
    <property type="molecule type" value="Genomic_DNA"/>
</dbReference>
<feature type="non-terminal residue" evidence="1">
    <location>
        <position position="1"/>
    </location>
</feature>
<reference evidence="1 3" key="1">
    <citation type="journal article" date="2006" name="Science">
        <title>Phytophthora genome sequences uncover evolutionary origins and mechanisms of pathogenesis.</title>
        <authorList>
            <person name="Tyler B.M."/>
            <person name="Tripathy S."/>
            <person name="Zhang X."/>
            <person name="Dehal P."/>
            <person name="Jiang R.H."/>
            <person name="Aerts A."/>
            <person name="Arredondo F.D."/>
            <person name="Baxter L."/>
            <person name="Bensasson D."/>
            <person name="Beynon J.L."/>
            <person name="Chapman J."/>
            <person name="Damasceno C.M."/>
            <person name="Dorrance A.E."/>
            <person name="Dou D."/>
            <person name="Dickerman A.W."/>
            <person name="Dubchak I.L."/>
            <person name="Garbelotto M."/>
            <person name="Gijzen M."/>
            <person name="Gordon S.G."/>
            <person name="Govers F."/>
            <person name="Grunwald N.J."/>
            <person name="Huang W."/>
            <person name="Ivors K.L."/>
            <person name="Jones R.W."/>
            <person name="Kamoun S."/>
            <person name="Krampis K."/>
            <person name="Lamour K.H."/>
            <person name="Lee M.K."/>
            <person name="McDonald W.H."/>
            <person name="Medina M."/>
            <person name="Meijer H.J."/>
            <person name="Nordberg E.K."/>
            <person name="Maclean D.J."/>
            <person name="Ospina-Giraldo M.D."/>
            <person name="Morris P.F."/>
            <person name="Phuntumart V."/>
            <person name="Putnam N.H."/>
            <person name="Rash S."/>
            <person name="Rose J.K."/>
            <person name="Sakihama Y."/>
            <person name="Salamov A.A."/>
            <person name="Savidor A."/>
            <person name="Scheuring C.F."/>
            <person name="Smith B.M."/>
            <person name="Sobral B.W."/>
            <person name="Terry A."/>
            <person name="Torto-Alalibo T.A."/>
            <person name="Win J."/>
            <person name="Xu Z."/>
            <person name="Zhang H."/>
            <person name="Grigoriev I.V."/>
            <person name="Rokhsar D.S."/>
            <person name="Boore J.L."/>
        </authorList>
    </citation>
    <scope>NUCLEOTIDE SEQUENCE [LARGE SCALE GENOMIC DNA]</scope>
    <source>
        <strain evidence="1 3">P6497</strain>
    </source>
</reference>
<evidence type="ECO:0000313" key="2">
    <source>
        <dbReference type="EMBL" id="EGZ16128.1"/>
    </source>
</evidence>
<keyword evidence="3" id="KW-1185">Reference proteome</keyword>
<name>G4ZP48_PHYSP</name>
<protein>
    <submittedName>
        <fullName evidence="1">Uncharacterized protein</fullName>
    </submittedName>
</protein>